<dbReference type="EMBL" id="LNYP01000008">
    <property type="protein sequence ID" value="KTD43425.1"/>
    <property type="molecule type" value="Genomic_DNA"/>
</dbReference>
<dbReference type="InterPro" id="IPR045795">
    <property type="entry name" value="SLT_4"/>
</dbReference>
<proteinExistence type="predicted"/>
<feature type="domain" description="Transglycosylase SLT" evidence="1">
    <location>
        <begin position="27"/>
        <end position="207"/>
    </location>
</feature>
<dbReference type="Proteomes" id="UP000054858">
    <property type="component" value="Unassembled WGS sequence"/>
</dbReference>
<evidence type="ECO:0000259" key="1">
    <source>
        <dbReference type="Pfam" id="PF19489"/>
    </source>
</evidence>
<evidence type="ECO:0000313" key="2">
    <source>
        <dbReference type="EMBL" id="KTD43425.1"/>
    </source>
</evidence>
<protein>
    <submittedName>
        <fullName evidence="2">Transcriptional regulator</fullName>
    </submittedName>
</protein>
<accession>A0A0W0XFT0</accession>
<sequence length="220" mass="25483">MNFVINAVSVYSQGTYGMSHVKIWLGLLLLLMLSGCVSPPPKDVNNICSIFKEYPGWYADAKDVQRRWRVPIAVQMAIIHQESKFNGRARPERTKLLWIIPWTRPSTAYGYTQALRSTWENYQKTHGRLWASRDHFGDGVDFIGWYANIAHNKAGIRRDDTYSLYLAYHEGVGGYQRQTYLKKKWLMGVAHKVAARAQIYQAQLASCEASLNRKAWYKMW</sequence>
<dbReference type="CDD" id="cd00442">
    <property type="entry name" value="Lyz-like"/>
    <property type="match status" value="1"/>
</dbReference>
<comment type="caution">
    <text evidence="2">The sequence shown here is derived from an EMBL/GenBank/DDBJ whole genome shotgun (WGS) entry which is preliminary data.</text>
</comment>
<organism evidence="2 3">
    <name type="scientific">Legionella oakridgensis</name>
    <dbReference type="NCBI Taxonomy" id="29423"/>
    <lineage>
        <taxon>Bacteria</taxon>
        <taxon>Pseudomonadati</taxon>
        <taxon>Pseudomonadota</taxon>
        <taxon>Gammaproteobacteria</taxon>
        <taxon>Legionellales</taxon>
        <taxon>Legionellaceae</taxon>
        <taxon>Legionella</taxon>
    </lineage>
</organism>
<dbReference type="Gene3D" id="1.10.530.10">
    <property type="match status" value="1"/>
</dbReference>
<gene>
    <name evidence="2" type="ORF">Loak_0600</name>
</gene>
<dbReference type="SUPFAM" id="SSF53955">
    <property type="entry name" value="Lysozyme-like"/>
    <property type="match status" value="1"/>
</dbReference>
<name>A0A0W0XFT0_9GAMM</name>
<evidence type="ECO:0000313" key="3">
    <source>
        <dbReference type="Proteomes" id="UP000054858"/>
    </source>
</evidence>
<dbReference type="AlphaFoldDB" id="A0A0W0XFT0"/>
<reference evidence="2 3" key="1">
    <citation type="submission" date="2015-11" db="EMBL/GenBank/DDBJ databases">
        <title>Genomic analysis of 38 Legionella species identifies large and diverse effector repertoires.</title>
        <authorList>
            <person name="Burstein D."/>
            <person name="Amaro F."/>
            <person name="Zusman T."/>
            <person name="Lifshitz Z."/>
            <person name="Cohen O."/>
            <person name="Gilbert J.A."/>
            <person name="Pupko T."/>
            <person name="Shuman H.A."/>
            <person name="Segal G."/>
        </authorList>
    </citation>
    <scope>NUCLEOTIDE SEQUENCE [LARGE SCALE GENOMIC DNA]</scope>
    <source>
        <strain evidence="2 3">Oak Ridge-10</strain>
    </source>
</reference>
<dbReference type="Pfam" id="PF19489">
    <property type="entry name" value="SLT_4"/>
    <property type="match status" value="1"/>
</dbReference>
<dbReference type="PATRIC" id="fig|29423.5.peg.624"/>
<dbReference type="InterPro" id="IPR023346">
    <property type="entry name" value="Lysozyme-like_dom_sf"/>
</dbReference>